<keyword evidence="5" id="KW-1185">Reference proteome</keyword>
<dbReference type="Proteomes" id="UP001557485">
    <property type="component" value="Unassembled WGS sequence"/>
</dbReference>
<evidence type="ECO:0000259" key="3">
    <source>
        <dbReference type="Pfam" id="PF00685"/>
    </source>
</evidence>
<dbReference type="InterPro" id="IPR037359">
    <property type="entry name" value="NST/OST"/>
</dbReference>
<accession>A0ABV3UAP1</accession>
<dbReference type="RefSeq" id="WP_368382950.1">
    <property type="nucleotide sequence ID" value="NZ_JBFRYA010000019.1"/>
</dbReference>
<dbReference type="PANTHER" id="PTHR10605">
    <property type="entry name" value="HEPARAN SULFATE SULFOTRANSFERASE"/>
    <property type="match status" value="1"/>
</dbReference>
<keyword evidence="1" id="KW-0808">Transferase</keyword>
<gene>
    <name evidence="4" type="ORF">AB4876_17080</name>
</gene>
<dbReference type="InterPro" id="IPR000863">
    <property type="entry name" value="Sulfotransferase_dom"/>
</dbReference>
<comment type="caution">
    <text evidence="4">The sequence shown here is derived from an EMBL/GenBank/DDBJ whole genome shotgun (WGS) entry which is preliminary data.</text>
</comment>
<dbReference type="Gene3D" id="3.40.50.300">
    <property type="entry name" value="P-loop containing nucleotide triphosphate hydrolases"/>
    <property type="match status" value="1"/>
</dbReference>
<protein>
    <submittedName>
        <fullName evidence="4">Sulfotransferase domain-containing protein</fullName>
    </submittedName>
</protein>
<dbReference type="Pfam" id="PF00685">
    <property type="entry name" value="Sulfotransfer_1"/>
    <property type="match status" value="1"/>
</dbReference>
<evidence type="ECO:0000256" key="2">
    <source>
        <dbReference type="ARBA" id="ARBA00023180"/>
    </source>
</evidence>
<dbReference type="InterPro" id="IPR027417">
    <property type="entry name" value="P-loop_NTPase"/>
</dbReference>
<feature type="domain" description="Sulfotransferase" evidence="3">
    <location>
        <begin position="5"/>
        <end position="205"/>
    </location>
</feature>
<evidence type="ECO:0000313" key="5">
    <source>
        <dbReference type="Proteomes" id="UP001557485"/>
    </source>
</evidence>
<sequence>MTFPNLIIAGAPKCGSTSLFNYLVDHPEVCGSDIKETGYLFDKEYPLFKNVKDGRNWYKGGVSGYGDFFPKYNKSVHKVVVEATPDYMYQLAIFDKLAQIPVKPDIVFILRDPAMRAYSLYKYAKNNIGTAENINTFTEFVDLVSSQDKLLNDRGILKNAINHGIYINFIRRWIDELGRHKVHVYLFESMKGFPLEFMKGVAKDIGVRDEWYDGYKFSVENESFAVNSRAIHSRAKSIYRNFGGYVPFKGAAKKAYKYFNTSKLTAITQEETELVNRLREFYLPHNLELASQLSVDISLWR</sequence>
<evidence type="ECO:0000313" key="4">
    <source>
        <dbReference type="EMBL" id="MEX1670637.1"/>
    </source>
</evidence>
<reference evidence="4 5" key="1">
    <citation type="journal article" date="2011" name="Int. J. Syst. Evol. Microbiol.">
        <title>Zhongshania antarctica gen. nov., sp. nov. and Zhongshania guokunii sp. nov., gammaproteobacteria respectively isolated from coastal attached (fast) ice and surface seawater of the Antarctic.</title>
        <authorList>
            <person name="Li H.J."/>
            <person name="Zhang X.Y."/>
            <person name="Chen C.X."/>
            <person name="Zhang Y.J."/>
            <person name="Gao Z.M."/>
            <person name="Yu Y."/>
            <person name="Chen X.L."/>
            <person name="Chen B."/>
            <person name="Zhang Y.Z."/>
        </authorList>
    </citation>
    <scope>NUCLEOTIDE SEQUENCE [LARGE SCALE GENOMIC DNA]</scope>
    <source>
        <strain evidence="4 5">ZS6-22T</strain>
    </source>
</reference>
<dbReference type="EMBL" id="JBFRYA010000019">
    <property type="protein sequence ID" value="MEX1670637.1"/>
    <property type="molecule type" value="Genomic_DNA"/>
</dbReference>
<dbReference type="SUPFAM" id="SSF52540">
    <property type="entry name" value="P-loop containing nucleoside triphosphate hydrolases"/>
    <property type="match status" value="1"/>
</dbReference>
<evidence type="ECO:0000256" key="1">
    <source>
        <dbReference type="ARBA" id="ARBA00022679"/>
    </source>
</evidence>
<name>A0ABV3UAP1_9GAMM</name>
<keyword evidence="2" id="KW-0325">Glycoprotein</keyword>
<proteinExistence type="predicted"/>
<organism evidence="4 5">
    <name type="scientific">Zhongshania guokunii</name>
    <dbReference type="NCBI Taxonomy" id="641783"/>
    <lineage>
        <taxon>Bacteria</taxon>
        <taxon>Pseudomonadati</taxon>
        <taxon>Pseudomonadota</taxon>
        <taxon>Gammaproteobacteria</taxon>
        <taxon>Cellvibrionales</taxon>
        <taxon>Spongiibacteraceae</taxon>
        <taxon>Zhongshania</taxon>
    </lineage>
</organism>
<dbReference type="PANTHER" id="PTHR10605:SF56">
    <property type="entry name" value="BIFUNCTIONAL HEPARAN SULFATE N-DEACETYLASE_N-SULFOTRANSFERASE"/>
    <property type="match status" value="1"/>
</dbReference>